<name>A0ACB8E3H1_DERSI</name>
<sequence length="247" mass="27122">MRAPVGTAALCLVMDPSIPATPCIVFSGEDVEEADLHIKVDSEMFAVKNGEEGLAAVLSAYWLFNIQYDRKLFNTLVMLDRLFLGLTLSTPRVVATKFLSHWQHVAFCFLIIYLSAINGYRHERSGENATRKFDDKAIYYAKFDKRAETQQKPAAETLTGVTQPADNTSANAPALEQCEGLGTNDTTMADASAAAMKRTHAETTEDSHVSESVNVDGPPAKAAPTRRLSFKPKPTVPPDKRIEMTPK</sequence>
<dbReference type="EMBL" id="CM023470">
    <property type="protein sequence ID" value="KAH7981086.1"/>
    <property type="molecule type" value="Genomic_DNA"/>
</dbReference>
<proteinExistence type="predicted"/>
<reference evidence="1" key="1">
    <citation type="submission" date="2020-05" db="EMBL/GenBank/DDBJ databases">
        <title>Large-scale comparative analyses of tick genomes elucidate their genetic diversity and vector capacities.</title>
        <authorList>
            <person name="Jia N."/>
            <person name="Wang J."/>
            <person name="Shi W."/>
            <person name="Du L."/>
            <person name="Sun Y."/>
            <person name="Zhan W."/>
            <person name="Jiang J."/>
            <person name="Wang Q."/>
            <person name="Zhang B."/>
            <person name="Ji P."/>
            <person name="Sakyi L.B."/>
            <person name="Cui X."/>
            <person name="Yuan T."/>
            <person name="Jiang B."/>
            <person name="Yang W."/>
            <person name="Lam T.T.-Y."/>
            <person name="Chang Q."/>
            <person name="Ding S."/>
            <person name="Wang X."/>
            <person name="Zhu J."/>
            <person name="Ruan X."/>
            <person name="Zhao L."/>
            <person name="Wei J."/>
            <person name="Que T."/>
            <person name="Du C."/>
            <person name="Cheng J."/>
            <person name="Dai P."/>
            <person name="Han X."/>
            <person name="Huang E."/>
            <person name="Gao Y."/>
            <person name="Liu J."/>
            <person name="Shao H."/>
            <person name="Ye R."/>
            <person name="Li L."/>
            <person name="Wei W."/>
            <person name="Wang X."/>
            <person name="Wang C."/>
            <person name="Yang T."/>
            <person name="Huo Q."/>
            <person name="Li W."/>
            <person name="Guo W."/>
            <person name="Chen H."/>
            <person name="Zhou L."/>
            <person name="Ni X."/>
            <person name="Tian J."/>
            <person name="Zhou Y."/>
            <person name="Sheng Y."/>
            <person name="Liu T."/>
            <person name="Pan Y."/>
            <person name="Xia L."/>
            <person name="Li J."/>
            <person name="Zhao F."/>
            <person name="Cao W."/>
        </authorList>
    </citation>
    <scope>NUCLEOTIDE SEQUENCE</scope>
    <source>
        <strain evidence="1">Dsil-2018</strain>
    </source>
</reference>
<protein>
    <submittedName>
        <fullName evidence="1">Uncharacterized protein</fullName>
    </submittedName>
</protein>
<dbReference type="Proteomes" id="UP000821865">
    <property type="component" value="Chromosome 1"/>
</dbReference>
<organism evidence="1 2">
    <name type="scientific">Dermacentor silvarum</name>
    <name type="common">Tick</name>
    <dbReference type="NCBI Taxonomy" id="543639"/>
    <lineage>
        <taxon>Eukaryota</taxon>
        <taxon>Metazoa</taxon>
        <taxon>Ecdysozoa</taxon>
        <taxon>Arthropoda</taxon>
        <taxon>Chelicerata</taxon>
        <taxon>Arachnida</taxon>
        <taxon>Acari</taxon>
        <taxon>Parasitiformes</taxon>
        <taxon>Ixodida</taxon>
        <taxon>Ixodoidea</taxon>
        <taxon>Ixodidae</taxon>
        <taxon>Rhipicephalinae</taxon>
        <taxon>Dermacentor</taxon>
    </lineage>
</organism>
<evidence type="ECO:0000313" key="2">
    <source>
        <dbReference type="Proteomes" id="UP000821865"/>
    </source>
</evidence>
<gene>
    <name evidence="1" type="ORF">HPB49_021412</name>
</gene>
<evidence type="ECO:0000313" key="1">
    <source>
        <dbReference type="EMBL" id="KAH7981086.1"/>
    </source>
</evidence>
<keyword evidence="2" id="KW-1185">Reference proteome</keyword>
<comment type="caution">
    <text evidence="1">The sequence shown here is derived from an EMBL/GenBank/DDBJ whole genome shotgun (WGS) entry which is preliminary data.</text>
</comment>
<accession>A0ACB8E3H1</accession>